<protein>
    <recommendedName>
        <fullName evidence="3">(2Fe-2S) ferredoxin domain-containing protein</fullName>
    </recommendedName>
</protein>
<gene>
    <name evidence="1" type="ORF">PSU4_57060</name>
</gene>
<accession>A0A511DPK5</accession>
<dbReference type="EMBL" id="BJVJ01000109">
    <property type="protein sequence ID" value="GEL26752.1"/>
    <property type="molecule type" value="Genomic_DNA"/>
</dbReference>
<evidence type="ECO:0000313" key="1">
    <source>
        <dbReference type="EMBL" id="GEL26752.1"/>
    </source>
</evidence>
<name>A0A511DPK5_9PSEU</name>
<reference evidence="1 2" key="1">
    <citation type="submission" date="2019-07" db="EMBL/GenBank/DDBJ databases">
        <title>Whole genome shotgun sequence of Pseudonocardia sulfidoxydans NBRC 16205.</title>
        <authorList>
            <person name="Hosoyama A."/>
            <person name="Uohara A."/>
            <person name="Ohji S."/>
            <person name="Ichikawa N."/>
        </authorList>
    </citation>
    <scope>NUCLEOTIDE SEQUENCE [LARGE SCALE GENOMIC DNA]</scope>
    <source>
        <strain evidence="1 2">NBRC 16205</strain>
    </source>
</reference>
<sequence length="138" mass="14562">MSFRRPSRDGAKPGRSGAPCRVTVCRGCCCGTARKHPGVDHLGQFDRIVDGVGDTGKVRASDCLDVCAQSNVVVVSPSSAGRAAGARPVWLRDVLDEDVTEGIVEWVRAGGPGVVDAPDLVSLFMFSPSRRVRSQLPG</sequence>
<dbReference type="Proteomes" id="UP000321685">
    <property type="component" value="Unassembled WGS sequence"/>
</dbReference>
<proteinExistence type="predicted"/>
<comment type="caution">
    <text evidence="1">The sequence shown here is derived from an EMBL/GenBank/DDBJ whole genome shotgun (WGS) entry which is preliminary data.</text>
</comment>
<evidence type="ECO:0008006" key="3">
    <source>
        <dbReference type="Google" id="ProtNLM"/>
    </source>
</evidence>
<organism evidence="1 2">
    <name type="scientific">Pseudonocardia sulfidoxydans NBRC 16205</name>
    <dbReference type="NCBI Taxonomy" id="1223511"/>
    <lineage>
        <taxon>Bacteria</taxon>
        <taxon>Bacillati</taxon>
        <taxon>Actinomycetota</taxon>
        <taxon>Actinomycetes</taxon>
        <taxon>Pseudonocardiales</taxon>
        <taxon>Pseudonocardiaceae</taxon>
        <taxon>Pseudonocardia</taxon>
    </lineage>
</organism>
<evidence type="ECO:0000313" key="2">
    <source>
        <dbReference type="Proteomes" id="UP000321685"/>
    </source>
</evidence>
<keyword evidence="2" id="KW-1185">Reference proteome</keyword>
<dbReference type="AlphaFoldDB" id="A0A511DPK5"/>